<reference evidence="3" key="1">
    <citation type="submission" date="2025-08" db="UniProtKB">
        <authorList>
            <consortium name="RefSeq"/>
        </authorList>
    </citation>
    <scope>IDENTIFICATION</scope>
    <source>
        <tissue evidence="3">Whole organism</tissue>
    </source>
</reference>
<name>A0A979FV37_HYAAZ</name>
<protein>
    <submittedName>
        <fullName evidence="3">Dentin sialophosphoprotein isoform X1</fullName>
    </submittedName>
</protein>
<dbReference type="GeneID" id="108665063"/>
<evidence type="ECO:0000313" key="2">
    <source>
        <dbReference type="Proteomes" id="UP000694843"/>
    </source>
</evidence>
<accession>A0A979FV37</accession>
<feature type="compositionally biased region" description="Low complexity" evidence="1">
    <location>
        <begin position="385"/>
        <end position="395"/>
    </location>
</feature>
<feature type="compositionally biased region" description="Polar residues" evidence="1">
    <location>
        <begin position="464"/>
        <end position="498"/>
    </location>
</feature>
<organism evidence="2 3">
    <name type="scientific">Hyalella azteca</name>
    <name type="common">Amphipod</name>
    <dbReference type="NCBI Taxonomy" id="294128"/>
    <lineage>
        <taxon>Eukaryota</taxon>
        <taxon>Metazoa</taxon>
        <taxon>Ecdysozoa</taxon>
        <taxon>Arthropoda</taxon>
        <taxon>Crustacea</taxon>
        <taxon>Multicrustacea</taxon>
        <taxon>Malacostraca</taxon>
        <taxon>Eumalacostraca</taxon>
        <taxon>Peracarida</taxon>
        <taxon>Amphipoda</taxon>
        <taxon>Senticaudata</taxon>
        <taxon>Talitrida</taxon>
        <taxon>Talitroidea</taxon>
        <taxon>Hyalellidae</taxon>
        <taxon>Hyalella</taxon>
    </lineage>
</organism>
<proteinExistence type="predicted"/>
<gene>
    <name evidence="3" type="primary">LOC108665063</name>
</gene>
<dbReference type="Proteomes" id="UP000694843">
    <property type="component" value="Unplaced"/>
</dbReference>
<feature type="region of interest" description="Disordered" evidence="1">
    <location>
        <begin position="360"/>
        <end position="520"/>
    </location>
</feature>
<evidence type="ECO:0000313" key="3">
    <source>
        <dbReference type="RefSeq" id="XP_047741103.1"/>
    </source>
</evidence>
<keyword evidence="2" id="KW-1185">Reference proteome</keyword>
<dbReference type="RefSeq" id="XP_047741103.1">
    <property type="nucleotide sequence ID" value="XM_047885147.1"/>
</dbReference>
<feature type="compositionally biased region" description="Polar residues" evidence="1">
    <location>
        <begin position="582"/>
        <end position="612"/>
    </location>
</feature>
<evidence type="ECO:0000256" key="1">
    <source>
        <dbReference type="SAM" id="MobiDB-lite"/>
    </source>
</evidence>
<feature type="compositionally biased region" description="Low complexity" evidence="1">
    <location>
        <begin position="431"/>
        <end position="458"/>
    </location>
</feature>
<feature type="compositionally biased region" description="Low complexity" evidence="1">
    <location>
        <begin position="367"/>
        <end position="376"/>
    </location>
</feature>
<feature type="region of interest" description="Disordered" evidence="1">
    <location>
        <begin position="537"/>
        <end position="656"/>
    </location>
</feature>
<sequence>MAEQGYKDKVMGKSKVNFDSAIDNNVSGANNIGSNDEALAIENVQEIQSSENISAEEWEQIEKKLEFLDSFQSEKSTERHIESCHQNPVFLAPQPRQHTSQFDQTSIQFLLDNEQPNPHLFPGNQLNLQNPENSGMFSFQSCDGINQDFLFVSPLRSDESSPNLTNPMTPYYSDISSASAPTPGVTESTMSTSGDVGTASFNNELSSSLPHASVGEFPDSLDLFSLAESEIQNFSLLLNTENANAQLSIETANRAHQQQPIHPHERNLIDTKSTDTWQMTIPQMNANELNISNNPENVSQHLNLDNGEQIETAASATAASSDIPNNQDWGPAYSDFTLDVIDISPPILEDLDSNPELVDEDKETAMEESTAATASMLPRTPLHDVSSNSHSTTSSHSKEETSVSKENINPDASAVKPSSSKIKVNSRKPSSRPSTTTPSPNSISINSSVCYSNQSSSSKRTQEPHISQVNESLNNPGSNSQPSTSHHSRATELSSGPISNLRHPDASDAIPQISRPKVPSIGKPVFFTWKNEEQFYTKSDQSSDSSDDSSSDTSNSTNRGASNDKKNVVPTRGKSTIRSRETANVAQTSSAAAVLETSSHSTVEAQRTSSNERPNRESENQGESSTSQPPARRKRGRPRALTNSADKDLPTTDTASKIQILDNKKYLKQFRPGPEEGATHLTILESSLPPHLVWRIKGRGAITGDRKHYVFYKCFRTNDDDHLMVGSVFTTRYCDGEEGMGIVRDMYQERNWAGAICMNKVTIQFFCFMYKLPEVGNNFSLENLKATLANIHLPPHQAVFLTESRFHFNLQFVSAPKRVLCINDFREWLKHRPPPEPTDSYVDHYYLAGTYYKNTETIDLNLSGGFTYPK</sequence>
<dbReference type="AlphaFoldDB" id="A0A979FV37"/>